<dbReference type="EMBL" id="JAUNZN010000001">
    <property type="protein sequence ID" value="KAK4829077.1"/>
    <property type="molecule type" value="Genomic_DNA"/>
</dbReference>
<evidence type="ECO:0000313" key="1">
    <source>
        <dbReference type="EMBL" id="KAK4829077.1"/>
    </source>
</evidence>
<organism evidence="1 2">
    <name type="scientific">Mycteria americana</name>
    <name type="common">Wood stork</name>
    <dbReference type="NCBI Taxonomy" id="33587"/>
    <lineage>
        <taxon>Eukaryota</taxon>
        <taxon>Metazoa</taxon>
        <taxon>Chordata</taxon>
        <taxon>Craniata</taxon>
        <taxon>Vertebrata</taxon>
        <taxon>Euteleostomi</taxon>
        <taxon>Archelosauria</taxon>
        <taxon>Archosauria</taxon>
        <taxon>Dinosauria</taxon>
        <taxon>Saurischia</taxon>
        <taxon>Theropoda</taxon>
        <taxon>Coelurosauria</taxon>
        <taxon>Aves</taxon>
        <taxon>Neognathae</taxon>
        <taxon>Neoaves</taxon>
        <taxon>Aequornithes</taxon>
        <taxon>Ciconiiformes</taxon>
        <taxon>Ciconiidae</taxon>
        <taxon>Mycteria</taxon>
    </lineage>
</organism>
<proteinExistence type="predicted"/>
<name>A0AAN7NPA1_MYCAM</name>
<gene>
    <name evidence="1" type="ORF">QYF61_002021</name>
</gene>
<comment type="caution">
    <text evidence="1">The sequence shown here is derived from an EMBL/GenBank/DDBJ whole genome shotgun (WGS) entry which is preliminary data.</text>
</comment>
<protein>
    <recommendedName>
        <fullName evidence="3">RNase H type-1 domain-containing protein</fullName>
    </recommendedName>
</protein>
<evidence type="ECO:0000313" key="2">
    <source>
        <dbReference type="Proteomes" id="UP001333110"/>
    </source>
</evidence>
<keyword evidence="2" id="KW-1185">Reference proteome</keyword>
<dbReference type="AlphaFoldDB" id="A0AAN7NPA1"/>
<reference evidence="1 2" key="1">
    <citation type="journal article" date="2023" name="J. Hered.">
        <title>Chromosome-level genome of the wood stork (Mycteria americana) provides insight into avian chromosome evolution.</title>
        <authorList>
            <person name="Flamio R. Jr."/>
            <person name="Ramstad K.M."/>
        </authorList>
    </citation>
    <scope>NUCLEOTIDE SEQUENCE [LARGE SCALE GENOMIC DNA]</scope>
    <source>
        <strain evidence="1">JAX WOST 10</strain>
    </source>
</reference>
<sequence length="246" mass="28155">MDWPESKDFRISPEEEVTHAEEAPLYNKLPENEKQYALFTDGSCRLVGKHWRGKPIWAAAVWQDIAARVENLVVKVCHIDAHIPKSRATEEHPNNQRMDQAAEIEVAQVDLDWQHKGVLFIALWSHDTSGHQGRYTIYRWACDRGVDLTMDTIAQVIHVCETCTSIKQSKQLKPGRFIISHSHKPTKASAMCLQWWKQPLDGWKHIPCHMPPPSTLSWALKNKSYGNMAPQRELSQTMGLISKTIS</sequence>
<dbReference type="Proteomes" id="UP001333110">
    <property type="component" value="Unassembled WGS sequence"/>
</dbReference>
<accession>A0AAN7NPA1</accession>
<evidence type="ECO:0008006" key="3">
    <source>
        <dbReference type="Google" id="ProtNLM"/>
    </source>
</evidence>